<keyword evidence="4" id="KW-1185">Reference proteome</keyword>
<dbReference type="PANTHER" id="PTHR24345:SF52">
    <property type="entry name" value="SERINE_THREONINE-PROTEIN KINASE PLK-1"/>
    <property type="match status" value="1"/>
</dbReference>
<dbReference type="InterPro" id="IPR017441">
    <property type="entry name" value="Protein_kinase_ATP_BS"/>
</dbReference>
<dbReference type="PANTHER" id="PTHR24345">
    <property type="entry name" value="SERINE/THREONINE-PROTEIN KINASE PLK"/>
    <property type="match status" value="1"/>
</dbReference>
<evidence type="ECO:0008006" key="5">
    <source>
        <dbReference type="Google" id="ProtNLM"/>
    </source>
</evidence>
<dbReference type="GO" id="GO:0005524">
    <property type="term" value="F:ATP binding"/>
    <property type="evidence" value="ECO:0007669"/>
    <property type="project" value="UniProtKB-UniRule"/>
</dbReference>
<dbReference type="PROSITE" id="PS00107">
    <property type="entry name" value="PROTEIN_KINASE_ATP"/>
    <property type="match status" value="1"/>
</dbReference>
<protein>
    <recommendedName>
        <fullName evidence="5">Protein kinase domain-containing protein</fullName>
    </recommendedName>
</protein>
<dbReference type="GO" id="GO:0005813">
    <property type="term" value="C:centrosome"/>
    <property type="evidence" value="ECO:0007669"/>
    <property type="project" value="TreeGrafter"/>
</dbReference>
<comment type="caution">
    <text evidence="3">The sequence shown here is derived from an EMBL/GenBank/DDBJ whole genome shotgun (WGS) entry which is preliminary data.</text>
</comment>
<sequence>MNRLPNIAKQPAKPSQRKEKAPPEVPALITDKERGAYYEKGRFLGKGGFAHCYELTNRATREVVAGKVVPKTMLVKQYQRDKVNDYFIFSVNQHDFLDDSRSTDSP</sequence>
<keyword evidence="1" id="KW-0067">ATP-binding</keyword>
<dbReference type="Gene3D" id="3.30.200.20">
    <property type="entry name" value="Phosphorylase Kinase, domain 1"/>
    <property type="match status" value="1"/>
</dbReference>
<dbReference type="EMBL" id="PDUG01000003">
    <property type="protein sequence ID" value="PIC38421.1"/>
    <property type="molecule type" value="Genomic_DNA"/>
</dbReference>
<gene>
    <name evidence="3" type="primary">Cnig_chr_III.g10440</name>
    <name evidence="3" type="ORF">B9Z55_010440</name>
</gene>
<dbReference type="OrthoDB" id="408964at2759"/>
<evidence type="ECO:0000256" key="2">
    <source>
        <dbReference type="SAM" id="MobiDB-lite"/>
    </source>
</evidence>
<evidence type="ECO:0000256" key="1">
    <source>
        <dbReference type="PROSITE-ProRule" id="PRU10141"/>
    </source>
</evidence>
<dbReference type="AlphaFoldDB" id="A0A2G5UGG0"/>
<dbReference type="GO" id="GO:0005737">
    <property type="term" value="C:cytoplasm"/>
    <property type="evidence" value="ECO:0007669"/>
    <property type="project" value="TreeGrafter"/>
</dbReference>
<dbReference type="GO" id="GO:0000776">
    <property type="term" value="C:kinetochore"/>
    <property type="evidence" value="ECO:0007669"/>
    <property type="project" value="TreeGrafter"/>
</dbReference>
<feature type="region of interest" description="Disordered" evidence="2">
    <location>
        <begin position="1"/>
        <end position="26"/>
    </location>
</feature>
<proteinExistence type="predicted"/>
<dbReference type="SUPFAM" id="SSF56112">
    <property type="entry name" value="Protein kinase-like (PK-like)"/>
    <property type="match status" value="1"/>
</dbReference>
<feature type="binding site" evidence="1">
    <location>
        <position position="67"/>
    </location>
    <ligand>
        <name>ATP</name>
        <dbReference type="ChEBI" id="CHEBI:30616"/>
    </ligand>
</feature>
<organism evidence="3 4">
    <name type="scientific">Caenorhabditis nigoni</name>
    <dbReference type="NCBI Taxonomy" id="1611254"/>
    <lineage>
        <taxon>Eukaryota</taxon>
        <taxon>Metazoa</taxon>
        <taxon>Ecdysozoa</taxon>
        <taxon>Nematoda</taxon>
        <taxon>Chromadorea</taxon>
        <taxon>Rhabditida</taxon>
        <taxon>Rhabditina</taxon>
        <taxon>Rhabditomorpha</taxon>
        <taxon>Rhabditoidea</taxon>
        <taxon>Rhabditidae</taxon>
        <taxon>Peloderinae</taxon>
        <taxon>Caenorhabditis</taxon>
    </lineage>
</organism>
<name>A0A2G5UGG0_9PELO</name>
<reference evidence="4" key="1">
    <citation type="submission" date="2017-10" db="EMBL/GenBank/DDBJ databases">
        <title>Rapid genome shrinkage in a self-fertile nematode reveals novel sperm competition proteins.</title>
        <authorList>
            <person name="Yin D."/>
            <person name="Schwarz E.M."/>
            <person name="Thomas C.G."/>
            <person name="Felde R.L."/>
            <person name="Korf I.F."/>
            <person name="Cutter A.D."/>
            <person name="Schartner C.M."/>
            <person name="Ralston E.J."/>
            <person name="Meyer B.J."/>
            <person name="Haag E.S."/>
        </authorList>
    </citation>
    <scope>NUCLEOTIDE SEQUENCE [LARGE SCALE GENOMIC DNA]</scope>
    <source>
        <strain evidence="4">JU1422</strain>
    </source>
</reference>
<dbReference type="Proteomes" id="UP000230233">
    <property type="component" value="Chromosome III"/>
</dbReference>
<dbReference type="GO" id="GO:0004674">
    <property type="term" value="F:protein serine/threonine kinase activity"/>
    <property type="evidence" value="ECO:0007669"/>
    <property type="project" value="TreeGrafter"/>
</dbReference>
<evidence type="ECO:0000313" key="4">
    <source>
        <dbReference type="Proteomes" id="UP000230233"/>
    </source>
</evidence>
<dbReference type="GO" id="GO:0005634">
    <property type="term" value="C:nucleus"/>
    <property type="evidence" value="ECO:0007669"/>
    <property type="project" value="TreeGrafter"/>
</dbReference>
<keyword evidence="1" id="KW-0547">Nucleotide-binding</keyword>
<evidence type="ECO:0000313" key="3">
    <source>
        <dbReference type="EMBL" id="PIC38421.1"/>
    </source>
</evidence>
<dbReference type="GO" id="GO:0007052">
    <property type="term" value="P:mitotic spindle organization"/>
    <property type="evidence" value="ECO:0007669"/>
    <property type="project" value="TreeGrafter"/>
</dbReference>
<dbReference type="GO" id="GO:0000922">
    <property type="term" value="C:spindle pole"/>
    <property type="evidence" value="ECO:0007669"/>
    <property type="project" value="TreeGrafter"/>
</dbReference>
<accession>A0A2G5UGG0</accession>
<dbReference type="InterPro" id="IPR011009">
    <property type="entry name" value="Kinase-like_dom_sf"/>
</dbReference>